<dbReference type="AlphaFoldDB" id="A0A6G4XFM7"/>
<feature type="non-terminal residue" evidence="2">
    <location>
        <position position="1"/>
    </location>
</feature>
<name>A0A6G4XFM7_9ACTN</name>
<feature type="compositionally biased region" description="Low complexity" evidence="1">
    <location>
        <begin position="19"/>
        <end position="34"/>
    </location>
</feature>
<feature type="region of interest" description="Disordered" evidence="1">
    <location>
        <begin position="1"/>
        <end position="135"/>
    </location>
</feature>
<dbReference type="EMBL" id="JAAKZW010000025">
    <property type="protein sequence ID" value="NGO75982.1"/>
    <property type="molecule type" value="Genomic_DNA"/>
</dbReference>
<evidence type="ECO:0000256" key="1">
    <source>
        <dbReference type="SAM" id="MobiDB-lite"/>
    </source>
</evidence>
<evidence type="ECO:0000313" key="3">
    <source>
        <dbReference type="Proteomes" id="UP000481109"/>
    </source>
</evidence>
<feature type="compositionally biased region" description="Low complexity" evidence="1">
    <location>
        <begin position="54"/>
        <end position="67"/>
    </location>
</feature>
<proteinExistence type="predicted"/>
<feature type="compositionally biased region" description="Pro residues" evidence="1">
    <location>
        <begin position="1"/>
        <end position="12"/>
    </location>
</feature>
<reference evidence="2 3" key="1">
    <citation type="submission" date="2020-02" db="EMBL/GenBank/DDBJ databases">
        <title>Whole-genome analyses of novel actinobacteria.</title>
        <authorList>
            <person name="Sahin N."/>
            <person name="Tokatli A."/>
        </authorList>
    </citation>
    <scope>NUCLEOTIDE SEQUENCE [LARGE SCALE GENOMIC DNA]</scope>
    <source>
        <strain evidence="2 3">YC504</strain>
    </source>
</reference>
<accession>A0A6G4XFM7</accession>
<dbReference type="PRINTS" id="PR01217">
    <property type="entry name" value="PRICHEXTENSN"/>
</dbReference>
<keyword evidence="3" id="KW-1185">Reference proteome</keyword>
<sequence length="135" mass="13729">QSQPARPAPPAYPGGSTPYDTAASSTYDTAAPPTYDTGPVPTYDPGLAEPGTDPAAPFVPAAPVMPAQSSDPPYYVTSDPYDTGSTPTYGSGPISPYDTGQTPLYEAPTEPIPNPFEAPAAGEPWSAPGTAGGRR</sequence>
<protein>
    <submittedName>
        <fullName evidence="2">Uncharacterized protein</fullName>
    </submittedName>
</protein>
<dbReference type="Proteomes" id="UP000481109">
    <property type="component" value="Unassembled WGS sequence"/>
</dbReference>
<evidence type="ECO:0000313" key="2">
    <source>
        <dbReference type="EMBL" id="NGO75982.1"/>
    </source>
</evidence>
<comment type="caution">
    <text evidence="2">The sequence shown here is derived from an EMBL/GenBank/DDBJ whole genome shotgun (WGS) entry which is preliminary data.</text>
</comment>
<gene>
    <name evidence="2" type="ORF">G6045_09895</name>
</gene>
<organism evidence="2 3">
    <name type="scientific">Streptomyces mesophilus</name>
    <dbReference type="NCBI Taxonomy" id="1775132"/>
    <lineage>
        <taxon>Bacteria</taxon>
        <taxon>Bacillati</taxon>
        <taxon>Actinomycetota</taxon>
        <taxon>Actinomycetes</taxon>
        <taxon>Kitasatosporales</taxon>
        <taxon>Streptomycetaceae</taxon>
        <taxon>Streptomyces</taxon>
    </lineage>
</organism>